<accession>A0ABD6E6L2</accession>
<protein>
    <submittedName>
        <fullName evidence="2">Uncharacterized protein</fullName>
    </submittedName>
</protein>
<dbReference type="AlphaFoldDB" id="A0ABD6E6L2"/>
<feature type="region of interest" description="Disordered" evidence="1">
    <location>
        <begin position="1"/>
        <end position="84"/>
    </location>
</feature>
<feature type="compositionally biased region" description="Basic and acidic residues" evidence="1">
    <location>
        <begin position="60"/>
        <end position="76"/>
    </location>
</feature>
<name>A0ABD6E6L2_9BILA</name>
<feature type="compositionally biased region" description="Basic and acidic residues" evidence="1">
    <location>
        <begin position="129"/>
        <end position="139"/>
    </location>
</feature>
<sequence length="363" mass="40783">MPQKISRASTSKDATSVDSNARRVRGKVRSRISSKPEHSSATRGQFRKDQDVINNSNSAVREKEVMKRDDLSEIRPAKRASNATNVSVGRQNLIVDPGDLQYGEDRNFDGIGSMGNQSSPNCDISNDSRSSKERHFREGSTETTAMCECISEHGVEDDDALRKANDTSLCSSPLPTTMNQQNCTVDSSRDQQSRKSLSLLKSKLNTSSAVKESRPHAEESENLTEIITPAQLSLDISYDTILMWANSMNPPISKETLKDLPVLKPLKDHVCFTLREIIDGIKLFAHLSRREKVLSADVNDFMKFAYQKPLYGFMEGNEWNCIESDLYVPADRRVDLTTLSAFTKVETNMLHDFKRTMLYATKE</sequence>
<feature type="compositionally biased region" description="Polar residues" evidence="1">
    <location>
        <begin position="114"/>
        <end position="128"/>
    </location>
</feature>
<evidence type="ECO:0000256" key="1">
    <source>
        <dbReference type="SAM" id="MobiDB-lite"/>
    </source>
</evidence>
<gene>
    <name evidence="2" type="ORF">AB6A40_002387</name>
</gene>
<feature type="compositionally biased region" description="Polar residues" evidence="1">
    <location>
        <begin position="1"/>
        <end position="19"/>
    </location>
</feature>
<dbReference type="EMBL" id="JBGFUD010001059">
    <property type="protein sequence ID" value="MFH4975678.1"/>
    <property type="molecule type" value="Genomic_DNA"/>
</dbReference>
<dbReference type="Proteomes" id="UP001608902">
    <property type="component" value="Unassembled WGS sequence"/>
</dbReference>
<feature type="compositionally biased region" description="Basic and acidic residues" evidence="1">
    <location>
        <begin position="34"/>
        <end position="51"/>
    </location>
</feature>
<comment type="caution">
    <text evidence="2">The sequence shown here is derived from an EMBL/GenBank/DDBJ whole genome shotgun (WGS) entry which is preliminary data.</text>
</comment>
<keyword evidence="3" id="KW-1185">Reference proteome</keyword>
<feature type="compositionally biased region" description="Basic residues" evidence="1">
    <location>
        <begin position="22"/>
        <end position="32"/>
    </location>
</feature>
<feature type="region of interest" description="Disordered" evidence="1">
    <location>
        <begin position="203"/>
        <end position="222"/>
    </location>
</feature>
<proteinExistence type="predicted"/>
<evidence type="ECO:0000313" key="2">
    <source>
        <dbReference type="EMBL" id="MFH4975678.1"/>
    </source>
</evidence>
<feature type="region of interest" description="Disordered" evidence="1">
    <location>
        <begin position="112"/>
        <end position="139"/>
    </location>
</feature>
<organism evidence="2 3">
    <name type="scientific">Gnathostoma spinigerum</name>
    <dbReference type="NCBI Taxonomy" id="75299"/>
    <lineage>
        <taxon>Eukaryota</taxon>
        <taxon>Metazoa</taxon>
        <taxon>Ecdysozoa</taxon>
        <taxon>Nematoda</taxon>
        <taxon>Chromadorea</taxon>
        <taxon>Rhabditida</taxon>
        <taxon>Spirurina</taxon>
        <taxon>Gnathostomatomorpha</taxon>
        <taxon>Gnathostomatoidea</taxon>
        <taxon>Gnathostomatidae</taxon>
        <taxon>Gnathostoma</taxon>
    </lineage>
</organism>
<evidence type="ECO:0000313" key="3">
    <source>
        <dbReference type="Proteomes" id="UP001608902"/>
    </source>
</evidence>
<reference evidence="2 3" key="1">
    <citation type="submission" date="2024-08" db="EMBL/GenBank/DDBJ databases">
        <title>Gnathostoma spinigerum genome.</title>
        <authorList>
            <person name="Gonzalez-Bertolin B."/>
            <person name="Monzon S."/>
            <person name="Zaballos A."/>
            <person name="Jimenez P."/>
            <person name="Dekumyoy P."/>
            <person name="Varona S."/>
            <person name="Cuesta I."/>
            <person name="Sumanam S."/>
            <person name="Adisakwattana P."/>
            <person name="Gasser R.B."/>
            <person name="Hernandez-Gonzalez A."/>
            <person name="Young N.D."/>
            <person name="Perteguer M.J."/>
        </authorList>
    </citation>
    <scope>NUCLEOTIDE SEQUENCE [LARGE SCALE GENOMIC DNA]</scope>
    <source>
        <strain evidence="2">AL3</strain>
        <tissue evidence="2">Liver</tissue>
    </source>
</reference>